<dbReference type="InterPro" id="IPR013103">
    <property type="entry name" value="RVT_2"/>
</dbReference>
<dbReference type="EMBL" id="QJKJ01010458">
    <property type="protein sequence ID" value="RDX73622.1"/>
    <property type="molecule type" value="Genomic_DNA"/>
</dbReference>
<accession>A0A371F5Q0</accession>
<evidence type="ECO:0000313" key="3">
    <source>
        <dbReference type="Proteomes" id="UP000257109"/>
    </source>
</evidence>
<dbReference type="AlphaFoldDB" id="A0A371F5Q0"/>
<proteinExistence type="predicted"/>
<dbReference type="OrthoDB" id="1422271at2759"/>
<feature type="non-terminal residue" evidence="2">
    <location>
        <position position="1"/>
    </location>
</feature>
<reference evidence="2" key="1">
    <citation type="submission" date="2018-05" db="EMBL/GenBank/DDBJ databases">
        <title>Draft genome of Mucuna pruriens seed.</title>
        <authorList>
            <person name="Nnadi N.E."/>
            <person name="Vos R."/>
            <person name="Hasami M.H."/>
            <person name="Devisetty U.K."/>
            <person name="Aguiy J.C."/>
        </authorList>
    </citation>
    <scope>NUCLEOTIDE SEQUENCE [LARGE SCALE GENOMIC DNA]</scope>
    <source>
        <strain evidence="2">JCA_2017</strain>
    </source>
</reference>
<evidence type="ECO:0000313" key="2">
    <source>
        <dbReference type="EMBL" id="RDX73622.1"/>
    </source>
</evidence>
<gene>
    <name evidence="2" type="ORF">CR513_46746</name>
</gene>
<dbReference type="Pfam" id="PF07727">
    <property type="entry name" value="RVT_2"/>
    <property type="match status" value="1"/>
</dbReference>
<evidence type="ECO:0000259" key="1">
    <source>
        <dbReference type="Pfam" id="PF07727"/>
    </source>
</evidence>
<protein>
    <submittedName>
        <fullName evidence="2">Mitochondrial protein</fullName>
    </submittedName>
</protein>
<comment type="caution">
    <text evidence="2">The sequence shown here is derived from an EMBL/GenBank/DDBJ whole genome shotgun (WGS) entry which is preliminary data.</text>
</comment>
<sequence>MMMNEFAITNLGKMRYFLGIEVLQVCNGIFIGQKKYIKEMLDRFNMLDCNLVKNPIVPSIKLLKIDQGVEVDSILFKQLVGSLMYLTTTRPDIAHFLRQGTQNLGIFYKDGGNEELLAYTNSKSLSL</sequence>
<dbReference type="Proteomes" id="UP000257109">
    <property type="component" value="Unassembled WGS sequence"/>
</dbReference>
<organism evidence="2 3">
    <name type="scientific">Mucuna pruriens</name>
    <name type="common">Velvet bean</name>
    <name type="synonym">Dolichos pruriens</name>
    <dbReference type="NCBI Taxonomy" id="157652"/>
    <lineage>
        <taxon>Eukaryota</taxon>
        <taxon>Viridiplantae</taxon>
        <taxon>Streptophyta</taxon>
        <taxon>Embryophyta</taxon>
        <taxon>Tracheophyta</taxon>
        <taxon>Spermatophyta</taxon>
        <taxon>Magnoliopsida</taxon>
        <taxon>eudicotyledons</taxon>
        <taxon>Gunneridae</taxon>
        <taxon>Pentapetalae</taxon>
        <taxon>rosids</taxon>
        <taxon>fabids</taxon>
        <taxon>Fabales</taxon>
        <taxon>Fabaceae</taxon>
        <taxon>Papilionoideae</taxon>
        <taxon>50 kb inversion clade</taxon>
        <taxon>NPAAA clade</taxon>
        <taxon>indigoferoid/millettioid clade</taxon>
        <taxon>Phaseoleae</taxon>
        <taxon>Mucuna</taxon>
    </lineage>
</organism>
<feature type="domain" description="Reverse transcriptase Ty1/copia-type" evidence="1">
    <location>
        <begin position="1"/>
        <end position="57"/>
    </location>
</feature>
<dbReference type="STRING" id="157652.A0A371F5Q0"/>
<keyword evidence="3" id="KW-1185">Reference proteome</keyword>
<name>A0A371F5Q0_MUCPR</name>